<dbReference type="EMBL" id="NXNG01000001">
    <property type="protein sequence ID" value="PWT26040.1"/>
    <property type="molecule type" value="Genomic_DNA"/>
</dbReference>
<accession>A0A317G0Z4</accession>
<reference evidence="2 3" key="1">
    <citation type="submission" date="2017-09" db="EMBL/GenBank/DDBJ databases">
        <title>High-quality draft genome sequence of Butyrivibrio fibrisolvens INBov1, isolated from cow rumen.</title>
        <authorList>
            <person name="Rodriguez Hernaez J."/>
            <person name="Rivarola M."/>
            <person name="Paniego N."/>
            <person name="Cravero S."/>
            <person name="Ceron Cucchi M."/>
            <person name="Martinez M.C."/>
        </authorList>
    </citation>
    <scope>NUCLEOTIDE SEQUENCE [LARGE SCALE GENOMIC DNA]</scope>
    <source>
        <strain evidence="2 3">INBov1</strain>
    </source>
</reference>
<sequence>MSIKILFVGDGSYPMYARAFYDAANELVEVEAELMDYGDMNIKSIAHSDYLRRIEYHFCAGVNVININAELVRKCKESNYDIVFLYSAELIFASTVRRIKGLGAYVTVYHNDNPFTSNGNNYRRRHYLKTIRLADIVYAYRKQNIDDYLMAGAKKAKLLRSYYIQNRNFPIKKVAKDKSFPRIGFIGHYEDDGRIEFIKDLSDQGIDVGVISDWPIINGHMKVIDNAHNNYNEILNKLDIAIIFLSTLNNDTYTRRCFEIPMAKTMMLSAYTDDIATMYEEDKEIVFFRNKEEFVDKALYYLERNEEREAIAEGAYKRCLKDGHEAKDRVREIIKDYEDSRNI</sequence>
<dbReference type="Pfam" id="PF13524">
    <property type="entry name" value="Glyco_trans_1_2"/>
    <property type="match status" value="1"/>
</dbReference>
<proteinExistence type="predicted"/>
<organism evidence="2 3">
    <name type="scientific">Butyrivibrio fibrisolvens</name>
    <dbReference type="NCBI Taxonomy" id="831"/>
    <lineage>
        <taxon>Bacteria</taxon>
        <taxon>Bacillati</taxon>
        <taxon>Bacillota</taxon>
        <taxon>Clostridia</taxon>
        <taxon>Lachnospirales</taxon>
        <taxon>Lachnospiraceae</taxon>
        <taxon>Butyrivibrio</taxon>
    </lineage>
</organism>
<protein>
    <recommendedName>
        <fullName evidence="1">Spore protein YkvP/CgeB glycosyl transferase-like domain-containing protein</fullName>
    </recommendedName>
</protein>
<dbReference type="Proteomes" id="UP000245488">
    <property type="component" value="Chromosome"/>
</dbReference>
<dbReference type="SUPFAM" id="SSF53756">
    <property type="entry name" value="UDP-Glycosyltransferase/glycogen phosphorylase"/>
    <property type="match status" value="1"/>
</dbReference>
<evidence type="ECO:0000313" key="2">
    <source>
        <dbReference type="EMBL" id="PWT26040.1"/>
    </source>
</evidence>
<gene>
    <name evidence="2" type="ORF">CPT75_02370</name>
</gene>
<dbReference type="AlphaFoldDB" id="A0A317G0Z4"/>
<evidence type="ECO:0000313" key="3">
    <source>
        <dbReference type="Proteomes" id="UP000245488"/>
    </source>
</evidence>
<comment type="caution">
    <text evidence="2">The sequence shown here is derived from an EMBL/GenBank/DDBJ whole genome shotgun (WGS) entry which is preliminary data.</text>
</comment>
<evidence type="ECO:0000259" key="1">
    <source>
        <dbReference type="Pfam" id="PF13524"/>
    </source>
</evidence>
<feature type="domain" description="Spore protein YkvP/CgeB glycosyl transferase-like" evidence="1">
    <location>
        <begin position="198"/>
        <end position="334"/>
    </location>
</feature>
<dbReference type="RefSeq" id="WP_110071980.1">
    <property type="nucleotide sequence ID" value="NZ_CM009896.1"/>
</dbReference>
<dbReference type="InterPro" id="IPR055259">
    <property type="entry name" value="YkvP/CgeB_Glyco_trans-like"/>
</dbReference>
<name>A0A317G0Z4_BUTFI</name>
<keyword evidence="3" id="KW-1185">Reference proteome</keyword>